<name>A0ABM1W3S1_APLCA</name>
<dbReference type="Proteomes" id="UP000694888">
    <property type="component" value="Unplaced"/>
</dbReference>
<dbReference type="PANTHER" id="PTHR31126:SF1">
    <property type="entry name" value="TYROSINE SPECIFIC PROTEIN PHOSPHATASES DOMAIN-CONTAINING PROTEIN"/>
    <property type="match status" value="1"/>
</dbReference>
<dbReference type="PANTHER" id="PTHR31126">
    <property type="entry name" value="TYROSINE-PROTEIN PHOSPHATASE"/>
    <property type="match status" value="1"/>
</dbReference>
<dbReference type="RefSeq" id="XP_035829314.1">
    <property type="nucleotide sequence ID" value="XM_035973421.1"/>
</dbReference>
<organism evidence="3 4">
    <name type="scientific">Aplysia californica</name>
    <name type="common">California sea hare</name>
    <dbReference type="NCBI Taxonomy" id="6500"/>
    <lineage>
        <taxon>Eukaryota</taxon>
        <taxon>Metazoa</taxon>
        <taxon>Spiralia</taxon>
        <taxon>Lophotrochozoa</taxon>
        <taxon>Mollusca</taxon>
        <taxon>Gastropoda</taxon>
        <taxon>Heterobranchia</taxon>
        <taxon>Euthyneura</taxon>
        <taxon>Tectipleura</taxon>
        <taxon>Aplysiida</taxon>
        <taxon>Aplysioidea</taxon>
        <taxon>Aplysiidae</taxon>
        <taxon>Aplysia</taxon>
    </lineage>
</organism>
<keyword evidence="3" id="KW-1185">Reference proteome</keyword>
<evidence type="ECO:0000313" key="4">
    <source>
        <dbReference type="RefSeq" id="XP_035829314.1"/>
    </source>
</evidence>
<keyword evidence="2" id="KW-0472">Membrane</keyword>
<keyword evidence="2" id="KW-0812">Transmembrane</keyword>
<dbReference type="Pfam" id="PF13350">
    <property type="entry name" value="Y_phosphatase3"/>
    <property type="match status" value="2"/>
</dbReference>
<dbReference type="SUPFAM" id="SSF52799">
    <property type="entry name" value="(Phosphotyrosine protein) phosphatases II"/>
    <property type="match status" value="1"/>
</dbReference>
<keyword evidence="2" id="KW-1133">Transmembrane helix</keyword>
<protein>
    <submittedName>
        <fullName evidence="4">Uncharacterized protein LOC101846784</fullName>
    </submittedName>
</protein>
<dbReference type="InterPro" id="IPR029021">
    <property type="entry name" value="Prot-tyrosine_phosphatase-like"/>
</dbReference>
<evidence type="ECO:0000256" key="2">
    <source>
        <dbReference type="SAM" id="Phobius"/>
    </source>
</evidence>
<evidence type="ECO:0000256" key="1">
    <source>
        <dbReference type="SAM" id="MobiDB-lite"/>
    </source>
</evidence>
<feature type="transmembrane region" description="Helical" evidence="2">
    <location>
        <begin position="197"/>
        <end position="219"/>
    </location>
</feature>
<dbReference type="Gene3D" id="3.90.190.10">
    <property type="entry name" value="Protein tyrosine phosphatase superfamily"/>
    <property type="match status" value="2"/>
</dbReference>
<evidence type="ECO:0000313" key="3">
    <source>
        <dbReference type="Proteomes" id="UP000694888"/>
    </source>
</evidence>
<gene>
    <name evidence="4" type="primary">LOC101846784</name>
</gene>
<dbReference type="GeneID" id="101846784"/>
<feature type="compositionally biased region" description="Low complexity" evidence="1">
    <location>
        <begin position="399"/>
        <end position="416"/>
    </location>
</feature>
<dbReference type="InterPro" id="IPR026893">
    <property type="entry name" value="Tyr/Ser_Pase_IphP-type"/>
</dbReference>
<feature type="region of interest" description="Disordered" evidence="1">
    <location>
        <begin position="392"/>
        <end position="439"/>
    </location>
</feature>
<proteinExistence type="predicted"/>
<reference evidence="4" key="1">
    <citation type="submission" date="2025-08" db="UniProtKB">
        <authorList>
            <consortium name="RefSeq"/>
        </authorList>
    </citation>
    <scope>IDENTIFICATION</scope>
</reference>
<sequence>MEVHDPNKTEQLTKIKSLPNLRVLCKHSLQQESSAQCHGAAAIYRSSKPDRLISDELDKFRKLGIKCIVDFRSKTEYMGSDGHRLLDKEYPVFSVKIINNGKKNKGDVHYEYKRLLGATSEQMLVALATDEPSSDSGGAHENESSSVVRNRFDQVSPKQHGKDNVGVSNPTKQWQTYEEVGAMERKHFLINFFPFKFIFSLLFTLPWHLILMGFMLLFLDVIRRNKFKGFTKFFIQEAVNCKGIIGQYIDIAEGCQPSICAALKLVSDPNNLPVLINCAHGKDRTGIVSAMILSCLEMPKEYVAEEYALSNEGLAPIHHLVYRDIVEKYEFREEFCYSEAATMLKLLTYLENKYGSIQNYMVHIGFSLEDQKQLRDMVDAYDQREVGRCKGTTCRAPESGEGVSAVEGGSSVARGSDSVAEEAVSTVGGEGSSSLAGEE</sequence>
<accession>A0ABM1W3S1</accession>